<dbReference type="AlphaFoldDB" id="A0A392PIL3"/>
<evidence type="ECO:0000313" key="2">
    <source>
        <dbReference type="Proteomes" id="UP000265520"/>
    </source>
</evidence>
<proteinExistence type="predicted"/>
<dbReference type="Proteomes" id="UP000265520">
    <property type="component" value="Unassembled WGS sequence"/>
</dbReference>
<evidence type="ECO:0000313" key="1">
    <source>
        <dbReference type="EMBL" id="MCI11329.1"/>
    </source>
</evidence>
<sequence>MDKGKQLLLEGSSDFLSQDIVCLSSPNPKLKDKIGEHSVVIKEDLMPKFGEAGLSVDDKSPTVSLAKRSSPTAEDDEDMDLPLKLLKRSIKIEKL</sequence>
<comment type="caution">
    <text evidence="1">The sequence shown here is derived from an EMBL/GenBank/DDBJ whole genome shotgun (WGS) entry which is preliminary data.</text>
</comment>
<dbReference type="EMBL" id="LXQA010079742">
    <property type="protein sequence ID" value="MCI11329.1"/>
    <property type="molecule type" value="Genomic_DNA"/>
</dbReference>
<reference evidence="1 2" key="1">
    <citation type="journal article" date="2018" name="Front. Plant Sci.">
        <title>Red Clover (Trifolium pratense) and Zigzag Clover (T. medium) - A Picture of Genomic Similarities and Differences.</title>
        <authorList>
            <person name="Dluhosova J."/>
            <person name="Istvanek J."/>
            <person name="Nedelnik J."/>
            <person name="Repkova J."/>
        </authorList>
    </citation>
    <scope>NUCLEOTIDE SEQUENCE [LARGE SCALE GENOMIC DNA]</scope>
    <source>
        <strain evidence="2">cv. 10/8</strain>
        <tissue evidence="1">Leaf</tissue>
    </source>
</reference>
<protein>
    <submittedName>
        <fullName evidence="1">Replication factor-A carboxy-terminal domain protein</fullName>
    </submittedName>
</protein>
<accession>A0A392PIL3</accession>
<organism evidence="1 2">
    <name type="scientific">Trifolium medium</name>
    <dbReference type="NCBI Taxonomy" id="97028"/>
    <lineage>
        <taxon>Eukaryota</taxon>
        <taxon>Viridiplantae</taxon>
        <taxon>Streptophyta</taxon>
        <taxon>Embryophyta</taxon>
        <taxon>Tracheophyta</taxon>
        <taxon>Spermatophyta</taxon>
        <taxon>Magnoliopsida</taxon>
        <taxon>eudicotyledons</taxon>
        <taxon>Gunneridae</taxon>
        <taxon>Pentapetalae</taxon>
        <taxon>rosids</taxon>
        <taxon>fabids</taxon>
        <taxon>Fabales</taxon>
        <taxon>Fabaceae</taxon>
        <taxon>Papilionoideae</taxon>
        <taxon>50 kb inversion clade</taxon>
        <taxon>NPAAA clade</taxon>
        <taxon>Hologalegina</taxon>
        <taxon>IRL clade</taxon>
        <taxon>Trifolieae</taxon>
        <taxon>Trifolium</taxon>
    </lineage>
</organism>
<keyword evidence="2" id="KW-1185">Reference proteome</keyword>
<name>A0A392PIL3_9FABA</name>